<evidence type="ECO:0000313" key="2">
    <source>
        <dbReference type="EMBL" id="PKY88571.1"/>
    </source>
</evidence>
<evidence type="ECO:0000313" key="3">
    <source>
        <dbReference type="Proteomes" id="UP000234384"/>
    </source>
</evidence>
<reference evidence="2 3" key="1">
    <citation type="submission" date="2017-12" db="EMBL/GenBank/DDBJ databases">
        <title>Phylogenetic diversity of female urinary microbiome.</title>
        <authorList>
            <person name="Thomas-White K."/>
            <person name="Wolfe A.J."/>
        </authorList>
    </citation>
    <scope>NUCLEOTIDE SEQUENCE [LARGE SCALE GENOMIC DNA]</scope>
    <source>
        <strain evidence="2 3">UMB0898</strain>
    </source>
</reference>
<dbReference type="EMBL" id="PKHE01000013">
    <property type="protein sequence ID" value="PKY88571.1"/>
    <property type="molecule type" value="Genomic_DNA"/>
</dbReference>
<dbReference type="OrthoDB" id="3035751at2"/>
<feature type="transmembrane region" description="Helical" evidence="1">
    <location>
        <begin position="61"/>
        <end position="78"/>
    </location>
</feature>
<protein>
    <recommendedName>
        <fullName evidence="4">DUF5673 domain-containing protein</fullName>
    </recommendedName>
</protein>
<keyword evidence="1" id="KW-1133">Transmembrane helix</keyword>
<name>A0A2I1JYW0_9LACT</name>
<proteinExistence type="predicted"/>
<dbReference type="AlphaFoldDB" id="A0A2I1JYW0"/>
<accession>A0A2I1JYW0</accession>
<evidence type="ECO:0000256" key="1">
    <source>
        <dbReference type="SAM" id="Phobius"/>
    </source>
</evidence>
<dbReference type="RefSeq" id="WP_101954379.1">
    <property type="nucleotide sequence ID" value="NZ_PKHE01000013.1"/>
</dbReference>
<gene>
    <name evidence="2" type="ORF">CYJ57_05440</name>
</gene>
<keyword evidence="1" id="KW-0812">Transmembrane</keyword>
<feature type="transmembrane region" description="Helical" evidence="1">
    <location>
        <begin position="35"/>
        <end position="55"/>
    </location>
</feature>
<keyword evidence="1" id="KW-0472">Membrane</keyword>
<evidence type="ECO:0008006" key="4">
    <source>
        <dbReference type="Google" id="ProtNLM"/>
    </source>
</evidence>
<organism evidence="2 3">
    <name type="scientific">Falseniella ignava</name>
    <dbReference type="NCBI Taxonomy" id="137730"/>
    <lineage>
        <taxon>Bacteria</taxon>
        <taxon>Bacillati</taxon>
        <taxon>Bacillota</taxon>
        <taxon>Bacilli</taxon>
        <taxon>Lactobacillales</taxon>
        <taxon>Aerococcaceae</taxon>
        <taxon>Falseniella</taxon>
    </lineage>
</organism>
<sequence length="156" mass="17513">MQARSVLAIVISILVGLLAARNFKIRMDCQYSAKLTPPLKLALLLSLAILVWVGLSFGSSVWDVWLALICGIYLYSAYSDRGIHDKGIYYLPGRSLWLRCIPWESIQSIEIDLKQGQLVSFESKDRPYTLTVRQAYSTQALESLQEKAPTKIVSST</sequence>
<comment type="caution">
    <text evidence="2">The sequence shown here is derived from an EMBL/GenBank/DDBJ whole genome shotgun (WGS) entry which is preliminary data.</text>
</comment>
<feature type="transmembrane region" description="Helical" evidence="1">
    <location>
        <begin position="6"/>
        <end position="23"/>
    </location>
</feature>
<dbReference type="Proteomes" id="UP000234384">
    <property type="component" value="Unassembled WGS sequence"/>
</dbReference>